<keyword evidence="1" id="KW-0732">Signal</keyword>
<evidence type="ECO:0000313" key="3">
    <source>
        <dbReference type="Proteomes" id="UP000024816"/>
    </source>
</evidence>
<dbReference type="AlphaFoldDB" id="A0A059FKJ3"/>
<keyword evidence="3" id="KW-1185">Reference proteome</keyword>
<accession>A0A059FKJ3</accession>
<dbReference type="EMBL" id="ARYJ01000001">
    <property type="protein sequence ID" value="KCZ91127.1"/>
    <property type="molecule type" value="Genomic_DNA"/>
</dbReference>
<organism evidence="2 3">
    <name type="scientific">Hyphomonas jannaschiana VP2</name>
    <dbReference type="NCBI Taxonomy" id="1280952"/>
    <lineage>
        <taxon>Bacteria</taxon>
        <taxon>Pseudomonadati</taxon>
        <taxon>Pseudomonadota</taxon>
        <taxon>Alphaproteobacteria</taxon>
        <taxon>Hyphomonadales</taxon>
        <taxon>Hyphomonadaceae</taxon>
        <taxon>Hyphomonas</taxon>
    </lineage>
</organism>
<feature type="chain" id="PRO_5001578183" evidence="1">
    <location>
        <begin position="21"/>
        <end position="249"/>
    </location>
</feature>
<evidence type="ECO:0000256" key="1">
    <source>
        <dbReference type="SAM" id="SignalP"/>
    </source>
</evidence>
<dbReference type="STRING" id="1280952.HJA_01275"/>
<dbReference type="RefSeq" id="WP_035577221.1">
    <property type="nucleotide sequence ID" value="NZ_ARYJ01000001.1"/>
</dbReference>
<gene>
    <name evidence="2" type="ORF">HJA_01275</name>
</gene>
<comment type="caution">
    <text evidence="2">The sequence shown here is derived from an EMBL/GenBank/DDBJ whole genome shotgun (WGS) entry which is preliminary data.</text>
</comment>
<name>A0A059FKJ3_9PROT</name>
<dbReference type="OrthoDB" id="7618609at2"/>
<proteinExistence type="predicted"/>
<dbReference type="PATRIC" id="fig|1280952.3.peg.260"/>
<sequence>MMRVCFLSFCLLFAAPIAAAMPGCAPGQDEKSCMMQAIWESAAGFPADKRDRLKTLFLNTLALSGDTALLAEWEGRLDGEAAPQPHYPDYLRERAEAELREADWNRFLQQAQAGLPPFNIGRPELMAAGARLAPDAATRRRVTDAMFALAGPPQRDARPLEDFERGDFGHVLSELAMETCDLAMFDRAVQLTVEPDGLRYAFWRARITGNAAPLAARVRSGGNGQQDTRHVREALEGYGAILQRGYCPA</sequence>
<reference evidence="2 3" key="1">
    <citation type="journal article" date="2014" name="Antonie Van Leeuwenhoek">
        <title>Hyphomonas beringensis sp. nov. and Hyphomonas chukchiensis sp. nov., isolated from surface seawater of the Bering Sea and Chukchi Sea.</title>
        <authorList>
            <person name="Li C."/>
            <person name="Lai Q."/>
            <person name="Li G."/>
            <person name="Dong C."/>
            <person name="Wang J."/>
            <person name="Liao Y."/>
            <person name="Shao Z."/>
        </authorList>
    </citation>
    <scope>NUCLEOTIDE SEQUENCE [LARGE SCALE GENOMIC DNA]</scope>
    <source>
        <strain evidence="2 3">VP2</strain>
    </source>
</reference>
<evidence type="ECO:0000313" key="2">
    <source>
        <dbReference type="EMBL" id="KCZ91127.1"/>
    </source>
</evidence>
<keyword evidence="2" id="KW-0449">Lipoprotein</keyword>
<protein>
    <submittedName>
        <fullName evidence="2">Putative lipoprotein</fullName>
    </submittedName>
</protein>
<feature type="signal peptide" evidence="1">
    <location>
        <begin position="1"/>
        <end position="20"/>
    </location>
</feature>
<dbReference type="Proteomes" id="UP000024816">
    <property type="component" value="Unassembled WGS sequence"/>
</dbReference>